<organism evidence="1">
    <name type="scientific">Timema bartmani</name>
    <dbReference type="NCBI Taxonomy" id="61472"/>
    <lineage>
        <taxon>Eukaryota</taxon>
        <taxon>Metazoa</taxon>
        <taxon>Ecdysozoa</taxon>
        <taxon>Arthropoda</taxon>
        <taxon>Hexapoda</taxon>
        <taxon>Insecta</taxon>
        <taxon>Pterygota</taxon>
        <taxon>Neoptera</taxon>
        <taxon>Polyneoptera</taxon>
        <taxon>Phasmatodea</taxon>
        <taxon>Timematodea</taxon>
        <taxon>Timematoidea</taxon>
        <taxon>Timematidae</taxon>
        <taxon>Timema</taxon>
    </lineage>
</organism>
<proteinExistence type="predicted"/>
<evidence type="ECO:0000313" key="1">
    <source>
        <dbReference type="EMBL" id="CAD7441884.1"/>
    </source>
</evidence>
<dbReference type="AlphaFoldDB" id="A0A7R9EUW2"/>
<dbReference type="EMBL" id="OD565481">
    <property type="protein sequence ID" value="CAD7441884.1"/>
    <property type="molecule type" value="Genomic_DNA"/>
</dbReference>
<gene>
    <name evidence="1" type="ORF">TBIB3V08_LOCUS4329</name>
</gene>
<sequence>MTAMTCPKDIQLRGGKVESHFVNFPPPSTSDRDLNLDIPVIGSLVYCKSSALDHADTEAVSEVDMTSAAPMNLMACVRESSPQDLDPSTTDLSRHGDCQSQCRHSREGRQDIIPLIEWQLQLTLQRYSRLIKHSRSCLFAARVPS</sequence>
<protein>
    <submittedName>
        <fullName evidence="1">Uncharacterized protein</fullName>
    </submittedName>
</protein>
<reference evidence="1" key="1">
    <citation type="submission" date="2020-11" db="EMBL/GenBank/DDBJ databases">
        <authorList>
            <person name="Tran Van P."/>
        </authorList>
    </citation>
    <scope>NUCLEOTIDE SEQUENCE</scope>
</reference>
<accession>A0A7R9EUW2</accession>
<name>A0A7R9EUW2_9NEOP</name>